<name>A0A0D0DWY6_9AGAM</name>
<proteinExistence type="predicted"/>
<reference evidence="1 2" key="1">
    <citation type="submission" date="2014-04" db="EMBL/GenBank/DDBJ databases">
        <authorList>
            <consortium name="DOE Joint Genome Institute"/>
            <person name="Kuo A."/>
            <person name="Kohler A."/>
            <person name="Jargeat P."/>
            <person name="Nagy L.G."/>
            <person name="Floudas D."/>
            <person name="Copeland A."/>
            <person name="Barry K.W."/>
            <person name="Cichocki N."/>
            <person name="Veneault-Fourrey C."/>
            <person name="LaButti K."/>
            <person name="Lindquist E.A."/>
            <person name="Lipzen A."/>
            <person name="Lundell T."/>
            <person name="Morin E."/>
            <person name="Murat C."/>
            <person name="Sun H."/>
            <person name="Tunlid A."/>
            <person name="Henrissat B."/>
            <person name="Grigoriev I.V."/>
            <person name="Hibbett D.S."/>
            <person name="Martin F."/>
            <person name="Nordberg H.P."/>
            <person name="Cantor M.N."/>
            <person name="Hua S.X."/>
        </authorList>
    </citation>
    <scope>NUCLEOTIDE SEQUENCE [LARGE SCALE GENOMIC DNA]</scope>
    <source>
        <strain evidence="1 2">Ve08.2h10</strain>
    </source>
</reference>
<accession>A0A0D0DWY6</accession>
<organism evidence="1 2">
    <name type="scientific">Paxillus rubicundulus Ve08.2h10</name>
    <dbReference type="NCBI Taxonomy" id="930991"/>
    <lineage>
        <taxon>Eukaryota</taxon>
        <taxon>Fungi</taxon>
        <taxon>Dikarya</taxon>
        <taxon>Basidiomycota</taxon>
        <taxon>Agaricomycotina</taxon>
        <taxon>Agaricomycetes</taxon>
        <taxon>Agaricomycetidae</taxon>
        <taxon>Boletales</taxon>
        <taxon>Paxilineae</taxon>
        <taxon>Paxillaceae</taxon>
        <taxon>Paxillus</taxon>
    </lineage>
</organism>
<dbReference type="HOGENOM" id="CLU_2184812_0_0_1"/>
<evidence type="ECO:0000313" key="1">
    <source>
        <dbReference type="EMBL" id="KIK94466.1"/>
    </source>
</evidence>
<reference evidence="2" key="2">
    <citation type="submission" date="2015-01" db="EMBL/GenBank/DDBJ databases">
        <title>Evolutionary Origins and Diversification of the Mycorrhizal Mutualists.</title>
        <authorList>
            <consortium name="DOE Joint Genome Institute"/>
            <consortium name="Mycorrhizal Genomics Consortium"/>
            <person name="Kohler A."/>
            <person name="Kuo A."/>
            <person name="Nagy L.G."/>
            <person name="Floudas D."/>
            <person name="Copeland A."/>
            <person name="Barry K.W."/>
            <person name="Cichocki N."/>
            <person name="Veneault-Fourrey C."/>
            <person name="LaButti K."/>
            <person name="Lindquist E.A."/>
            <person name="Lipzen A."/>
            <person name="Lundell T."/>
            <person name="Morin E."/>
            <person name="Murat C."/>
            <person name="Riley R."/>
            <person name="Ohm R."/>
            <person name="Sun H."/>
            <person name="Tunlid A."/>
            <person name="Henrissat B."/>
            <person name="Grigoriev I.V."/>
            <person name="Hibbett D.S."/>
            <person name="Martin F."/>
        </authorList>
    </citation>
    <scope>NUCLEOTIDE SEQUENCE [LARGE SCALE GENOMIC DNA]</scope>
    <source>
        <strain evidence="2">Ve08.2h10</strain>
    </source>
</reference>
<dbReference type="AlphaFoldDB" id="A0A0D0DWY6"/>
<protein>
    <submittedName>
        <fullName evidence="1">Uncharacterized protein</fullName>
    </submittedName>
</protein>
<gene>
    <name evidence="1" type="ORF">PAXRUDRAFT_447657</name>
</gene>
<dbReference type="Proteomes" id="UP000054538">
    <property type="component" value="Unassembled WGS sequence"/>
</dbReference>
<sequence length="109" mass="12233">MQNLIQIPCFQCCTTRFIQVKNQDPIAILVLFLSWGAPRPTLLISKNQTVTSSRDDIEDDTQNSYLYRSSTDTRDTVGTRLAIDTLCRVTLLIIAKPSGQSLGLNCIQR</sequence>
<dbReference type="InParanoid" id="A0A0D0DWY6"/>
<keyword evidence="2" id="KW-1185">Reference proteome</keyword>
<dbReference type="EMBL" id="KN825105">
    <property type="protein sequence ID" value="KIK94466.1"/>
    <property type="molecule type" value="Genomic_DNA"/>
</dbReference>
<evidence type="ECO:0000313" key="2">
    <source>
        <dbReference type="Proteomes" id="UP000054538"/>
    </source>
</evidence>